<evidence type="ECO:0000313" key="4">
    <source>
        <dbReference type="EMBL" id="RRR70693.1"/>
    </source>
</evidence>
<feature type="binding site" evidence="2">
    <location>
        <position position="358"/>
    </location>
    <ligand>
        <name>Zn(2+)</name>
        <dbReference type="ChEBI" id="CHEBI:29105"/>
        <note>catalytic</note>
    </ligand>
</feature>
<organism evidence="4 5">
    <name type="scientific">Candidatus Viridilinea halotolerans</name>
    <dbReference type="NCBI Taxonomy" id="2491704"/>
    <lineage>
        <taxon>Bacteria</taxon>
        <taxon>Bacillati</taxon>
        <taxon>Chloroflexota</taxon>
        <taxon>Chloroflexia</taxon>
        <taxon>Chloroflexales</taxon>
        <taxon>Chloroflexineae</taxon>
        <taxon>Oscillochloridaceae</taxon>
        <taxon>Candidatus Viridilinea</taxon>
    </lineage>
</organism>
<evidence type="ECO:0000256" key="2">
    <source>
        <dbReference type="PIRSR" id="PIRSR634015-3"/>
    </source>
</evidence>
<feature type="domain" description="Peptidase M1 membrane alanine aminopeptidase" evidence="3">
    <location>
        <begin position="295"/>
        <end position="499"/>
    </location>
</feature>
<feature type="binding site" evidence="2">
    <location>
        <position position="362"/>
    </location>
    <ligand>
        <name>Zn(2+)</name>
        <dbReference type="ChEBI" id="CHEBI:29105"/>
        <note>catalytic</note>
    </ligand>
</feature>
<dbReference type="PANTHER" id="PTHR45726">
    <property type="entry name" value="LEUKOTRIENE A-4 HYDROLASE"/>
    <property type="match status" value="1"/>
</dbReference>
<name>A0A426TXX6_9CHLR</name>
<dbReference type="GO" id="GO:0008270">
    <property type="term" value="F:zinc ion binding"/>
    <property type="evidence" value="ECO:0007669"/>
    <property type="project" value="InterPro"/>
</dbReference>
<dbReference type="Pfam" id="PF01433">
    <property type="entry name" value="Peptidase_M1"/>
    <property type="match status" value="1"/>
</dbReference>
<dbReference type="InterPro" id="IPR014782">
    <property type="entry name" value="Peptidase_M1_dom"/>
</dbReference>
<dbReference type="InterPro" id="IPR027268">
    <property type="entry name" value="Peptidase_M4/M1_CTD_sf"/>
</dbReference>
<comment type="cofactor">
    <cofactor evidence="2">
        <name>Zn(2+)</name>
        <dbReference type="ChEBI" id="CHEBI:29105"/>
    </cofactor>
    <text evidence="2">Binds 1 zinc ion per subunit.</text>
</comment>
<evidence type="ECO:0000259" key="3">
    <source>
        <dbReference type="Pfam" id="PF01433"/>
    </source>
</evidence>
<dbReference type="PANTHER" id="PTHR45726:SF3">
    <property type="entry name" value="LEUKOTRIENE A-4 HYDROLASE"/>
    <property type="match status" value="1"/>
</dbReference>
<keyword evidence="2" id="KW-0862">Zinc</keyword>
<accession>A0A426TXX6</accession>
<gene>
    <name evidence="4" type="ORF">EI684_12940</name>
</gene>
<dbReference type="Gene3D" id="1.10.390.10">
    <property type="entry name" value="Neutral Protease Domain 2"/>
    <property type="match status" value="1"/>
</dbReference>
<dbReference type="Proteomes" id="UP000280307">
    <property type="component" value="Unassembled WGS sequence"/>
</dbReference>
<comment type="caution">
    <text evidence="4">The sequence shown here is derived from an EMBL/GenBank/DDBJ whole genome shotgun (WGS) entry which is preliminary data.</text>
</comment>
<feature type="binding site" evidence="2">
    <location>
        <position position="381"/>
    </location>
    <ligand>
        <name>Zn(2+)</name>
        <dbReference type="ChEBI" id="CHEBI:29105"/>
        <note>catalytic</note>
    </ligand>
</feature>
<dbReference type="CDD" id="cd09604">
    <property type="entry name" value="M1_APN_like"/>
    <property type="match status" value="1"/>
</dbReference>
<keyword evidence="2" id="KW-0479">Metal-binding</keyword>
<dbReference type="SUPFAM" id="SSF55486">
    <property type="entry name" value="Metalloproteases ('zincins'), catalytic domain"/>
    <property type="match status" value="1"/>
</dbReference>
<proteinExistence type="predicted"/>
<evidence type="ECO:0000256" key="1">
    <source>
        <dbReference type="PIRSR" id="PIRSR634015-1"/>
    </source>
</evidence>
<dbReference type="EMBL" id="RSAS01000503">
    <property type="protein sequence ID" value="RRR70693.1"/>
    <property type="molecule type" value="Genomic_DNA"/>
</dbReference>
<feature type="active site" description="Proton donor" evidence="1">
    <location>
        <position position="440"/>
    </location>
</feature>
<reference evidence="4 5" key="1">
    <citation type="submission" date="2018-12" db="EMBL/GenBank/DDBJ databases">
        <title>Genome Sequence of Candidatus Viridilinea halotolerans isolated from saline sulfide-rich spring.</title>
        <authorList>
            <person name="Grouzdev D.S."/>
            <person name="Burganskaya E.I."/>
            <person name="Krutkina M.S."/>
            <person name="Sukhacheva M.V."/>
            <person name="Gorlenko V.M."/>
        </authorList>
    </citation>
    <scope>NUCLEOTIDE SEQUENCE [LARGE SCALE GENOMIC DNA]</scope>
    <source>
        <strain evidence="4">Chok-6</strain>
    </source>
</reference>
<dbReference type="AlphaFoldDB" id="A0A426TXX6"/>
<dbReference type="GO" id="GO:0008237">
    <property type="term" value="F:metallopeptidase activity"/>
    <property type="evidence" value="ECO:0007669"/>
    <property type="project" value="InterPro"/>
</dbReference>
<dbReference type="InterPro" id="IPR034015">
    <property type="entry name" value="M1_LTA4H"/>
</dbReference>
<evidence type="ECO:0000313" key="5">
    <source>
        <dbReference type="Proteomes" id="UP000280307"/>
    </source>
</evidence>
<protein>
    <submittedName>
        <fullName evidence="4">M1 family peptidase</fullName>
    </submittedName>
</protein>
<sequence length="509" mass="56523">MKFVVHSLFFLFLLCLFVNILFSDVGVAMAQQPSDAATPTLPAEFADQSPAMLPTFGADVAQPEQWDRYSIVVTLHPDEQRLSGKMHLWVTNRSFDPFTRLYFKLYPNHANFGGRLTITAAFVDWMPVASGTAHGDTLLWLDLLQPLPPGTTALVELNFEASTPRNASRRTTGLFNQEAGLWSMASFYPVLARYFLDSGWDDRPISGRGDAAVTATALYDVTVETPPAWQLVTTGVRIAADPLDNGWRRERFVSGPQREFYLGATRGLAQASATVDGVRLVSHYQPGNEATGQRALQVAGDALRIFSQHFGPYPLAELEVLQGAMSTIMGMEYPGVVLVDQNLYWNAGGRPFETIVAHEVAHQWWYSLVGNDAQGEAWIDEGLASYSHILYHEIQGHHDRARAELDRFRTLYRQVRNRGADAPLATPPSALGSAYVPIAYGKAALFFHAMRTELGEDAFKRFLQEFYATARYREIAGPDLLRAAEAACGCSREQFFHAWVLTATPVPIP</sequence>
<feature type="active site" description="Proton acceptor" evidence="1">
    <location>
        <position position="359"/>
    </location>
</feature>